<organism evidence="2 3">
    <name type="scientific">Natronospirillum operosum</name>
    <dbReference type="NCBI Taxonomy" id="2759953"/>
    <lineage>
        <taxon>Bacteria</taxon>
        <taxon>Pseudomonadati</taxon>
        <taxon>Pseudomonadota</taxon>
        <taxon>Gammaproteobacteria</taxon>
        <taxon>Oceanospirillales</taxon>
        <taxon>Natronospirillaceae</taxon>
        <taxon>Natronospirillum</taxon>
    </lineage>
</organism>
<evidence type="ECO:0000313" key="3">
    <source>
        <dbReference type="Proteomes" id="UP000297475"/>
    </source>
</evidence>
<dbReference type="Proteomes" id="UP000297475">
    <property type="component" value="Unassembled WGS sequence"/>
</dbReference>
<name>A0A4Z0W7N4_9GAMM</name>
<dbReference type="EMBL" id="SRMF01000002">
    <property type="protein sequence ID" value="TGG94074.1"/>
    <property type="molecule type" value="Genomic_DNA"/>
</dbReference>
<evidence type="ECO:0000313" key="2">
    <source>
        <dbReference type="EMBL" id="TGG94074.1"/>
    </source>
</evidence>
<dbReference type="RefSeq" id="WP_135482643.1">
    <property type="nucleotide sequence ID" value="NZ_SRMF01000002.1"/>
</dbReference>
<proteinExistence type="predicted"/>
<comment type="caution">
    <text evidence="2">The sequence shown here is derived from an EMBL/GenBank/DDBJ whole genome shotgun (WGS) entry which is preliminary data.</text>
</comment>
<accession>A0A4Z0W7N4</accession>
<evidence type="ECO:0000256" key="1">
    <source>
        <dbReference type="SAM" id="SignalP"/>
    </source>
</evidence>
<dbReference type="OrthoDB" id="9806357at2"/>
<feature type="chain" id="PRO_5021289690" evidence="1">
    <location>
        <begin position="27"/>
        <end position="352"/>
    </location>
</feature>
<reference evidence="2 3" key="1">
    <citation type="submission" date="2019-04" db="EMBL/GenBank/DDBJ databases">
        <title>Natronospirillum operosus gen. nov., sp. nov., a haloalkaliphilic satellite isolated from decaying biomass of laboratory culture of cyanobacterium Geitlerinema sp. and proposal of Natronospirillaceae fam. nov. and Saccharospirillaceae fam. nov.</title>
        <authorList>
            <person name="Kevbrin V."/>
            <person name="Boltyanskaya Y."/>
            <person name="Koziaeva V."/>
            <person name="Grouzdev D.S."/>
            <person name="Park M."/>
            <person name="Cho J."/>
        </authorList>
    </citation>
    <scope>NUCLEOTIDE SEQUENCE [LARGE SCALE GENOMIC DNA]</scope>
    <source>
        <strain evidence="2 3">G-116</strain>
    </source>
</reference>
<feature type="signal peptide" evidence="1">
    <location>
        <begin position="1"/>
        <end position="26"/>
    </location>
</feature>
<protein>
    <submittedName>
        <fullName evidence="2">DUF3179 domain-containing protein</fullName>
    </submittedName>
</protein>
<dbReference type="Pfam" id="PF11376">
    <property type="entry name" value="DUF3179"/>
    <property type="match status" value="1"/>
</dbReference>
<dbReference type="AlphaFoldDB" id="A0A4Z0W7N4"/>
<keyword evidence="1" id="KW-0732">Signal</keyword>
<dbReference type="InterPro" id="IPR021516">
    <property type="entry name" value="DUF3179"/>
</dbReference>
<keyword evidence="3" id="KW-1185">Reference proteome</keyword>
<gene>
    <name evidence="2" type="ORF">E4656_07810</name>
</gene>
<sequence>MLPGPVNRYPNTAALLAMSMSTVALADPPAISGLRTGEGNLPVHDQSLVLHHSLEAFADNMMSGGPPPDGIPSIDEPQFLAAAEHSMDPNDRVIGLEYNGVVRAYPHSIMVLHEIVNHEIGGENIAVTYCPLTATAQGFKTGSTTLGVSGRLINSNLVMYDRDTGSLWPQISATAIAGERRGESLEEINLTWTTWGEWYAQHPDTELLSDRTGFARDYRRDPYGRYNPTGGYYSSDRVMFPLMTEDDSLHSKHMVSGARTRDQAVVFDLEVLAEVGLVKTEHFVGVHDADLGNARIYLRDGDQSFTWQEGQVLESASGKAFAADALPLEPVIAIEAFWFAWNAVYPDSERGW</sequence>